<dbReference type="Proteomes" id="UP000235145">
    <property type="component" value="Unassembled WGS sequence"/>
</dbReference>
<proteinExistence type="predicted"/>
<evidence type="ECO:0000313" key="2">
    <source>
        <dbReference type="Proteomes" id="UP000235145"/>
    </source>
</evidence>
<gene>
    <name evidence="1" type="ORF">LSAT_V11C200069960</name>
</gene>
<sequence length="152" mass="17460">MSHTKTILLKRVREIHPSYIPIQYPLFFIYGDDGYKPDIGQKVSSVLAQQNCMDVSLSKYKKADKLPTTYHIDKIISTEIPDQQTQLDLLNLVREFIFDGLCGLANKHSLCMKSVRCIIFFPKQNYDQTTTMDILCIDVKGNNHECIMGRKA</sequence>
<keyword evidence="2" id="KW-1185">Reference proteome</keyword>
<dbReference type="PANTHER" id="PTHR45786:SF66">
    <property type="entry name" value="HOOK MOTIF PROTEIN, PUTATIVE-RELATED"/>
    <property type="match status" value="1"/>
</dbReference>
<reference evidence="1 2" key="1">
    <citation type="journal article" date="2017" name="Nat. Commun.">
        <title>Genome assembly with in vitro proximity ligation data and whole-genome triplication in lettuce.</title>
        <authorList>
            <person name="Reyes-Chin-Wo S."/>
            <person name="Wang Z."/>
            <person name="Yang X."/>
            <person name="Kozik A."/>
            <person name="Arikit S."/>
            <person name="Song C."/>
            <person name="Xia L."/>
            <person name="Froenicke L."/>
            <person name="Lavelle D.O."/>
            <person name="Truco M.J."/>
            <person name="Xia R."/>
            <person name="Zhu S."/>
            <person name="Xu C."/>
            <person name="Xu H."/>
            <person name="Xu X."/>
            <person name="Cox K."/>
            <person name="Korf I."/>
            <person name="Meyers B.C."/>
            <person name="Michelmore R.W."/>
        </authorList>
    </citation>
    <scope>NUCLEOTIDE SEQUENCE [LARGE SCALE GENOMIC DNA]</scope>
    <source>
        <strain evidence="2">cv. Salinas</strain>
        <tissue evidence="1">Seedlings</tissue>
    </source>
</reference>
<organism evidence="1 2">
    <name type="scientific">Lactuca sativa</name>
    <name type="common">Garden lettuce</name>
    <dbReference type="NCBI Taxonomy" id="4236"/>
    <lineage>
        <taxon>Eukaryota</taxon>
        <taxon>Viridiplantae</taxon>
        <taxon>Streptophyta</taxon>
        <taxon>Embryophyta</taxon>
        <taxon>Tracheophyta</taxon>
        <taxon>Spermatophyta</taxon>
        <taxon>Magnoliopsida</taxon>
        <taxon>eudicotyledons</taxon>
        <taxon>Gunneridae</taxon>
        <taxon>Pentapetalae</taxon>
        <taxon>asterids</taxon>
        <taxon>campanulids</taxon>
        <taxon>Asterales</taxon>
        <taxon>Asteraceae</taxon>
        <taxon>Cichorioideae</taxon>
        <taxon>Cichorieae</taxon>
        <taxon>Lactucinae</taxon>
        <taxon>Lactuca</taxon>
    </lineage>
</organism>
<dbReference type="AlphaFoldDB" id="A0A9R1XNQ0"/>
<accession>A0A9R1XNQ0</accession>
<evidence type="ECO:0000313" key="1">
    <source>
        <dbReference type="EMBL" id="KAJ0219669.1"/>
    </source>
</evidence>
<comment type="caution">
    <text evidence="1">The sequence shown here is derived from an EMBL/GenBank/DDBJ whole genome shotgun (WGS) entry which is preliminary data.</text>
</comment>
<name>A0A9R1XNQ0_LACSA</name>
<dbReference type="EMBL" id="NBSK02000002">
    <property type="protein sequence ID" value="KAJ0219669.1"/>
    <property type="molecule type" value="Genomic_DNA"/>
</dbReference>
<protein>
    <submittedName>
        <fullName evidence="1">Uncharacterized protein</fullName>
    </submittedName>
</protein>
<dbReference type="PANTHER" id="PTHR45786">
    <property type="entry name" value="DNA BINDING PROTEIN-LIKE"/>
    <property type="match status" value="1"/>
</dbReference>